<dbReference type="InterPro" id="IPR015424">
    <property type="entry name" value="PyrdxlP-dep_Trfase"/>
</dbReference>
<keyword evidence="4 6" id="KW-0663">Pyridoxal phosphate</keyword>
<evidence type="ECO:0000256" key="7">
    <source>
        <dbReference type="RuleBase" id="RU000382"/>
    </source>
</evidence>
<organism evidence="8 9">
    <name type="scientific">Metabacillus litoralis</name>
    <dbReference type="NCBI Taxonomy" id="152268"/>
    <lineage>
        <taxon>Bacteria</taxon>
        <taxon>Bacillati</taxon>
        <taxon>Bacillota</taxon>
        <taxon>Bacilli</taxon>
        <taxon>Bacillales</taxon>
        <taxon>Bacillaceae</taxon>
        <taxon>Metabacillus</taxon>
    </lineage>
</organism>
<protein>
    <submittedName>
        <fullName evidence="8">2,4-diaminobutyrate decarboxylase</fullName>
    </submittedName>
</protein>
<keyword evidence="9" id="KW-1185">Reference proteome</keyword>
<dbReference type="GO" id="GO:0004058">
    <property type="term" value="F:aromatic-L-amino-acid decarboxylase activity"/>
    <property type="evidence" value="ECO:0007669"/>
    <property type="project" value="UniProtKB-ARBA"/>
</dbReference>
<dbReference type="InterPro" id="IPR015421">
    <property type="entry name" value="PyrdxlP-dep_Trfase_major"/>
</dbReference>
<feature type="modified residue" description="N6-(pyridoxal phosphate)lysine" evidence="6">
    <location>
        <position position="313"/>
    </location>
</feature>
<dbReference type="Gene3D" id="3.40.640.10">
    <property type="entry name" value="Type I PLP-dependent aspartate aminotransferase-like (Major domain)"/>
    <property type="match status" value="1"/>
</dbReference>
<keyword evidence="3" id="KW-0210">Decarboxylase</keyword>
<dbReference type="RefSeq" id="WP_066331409.1">
    <property type="nucleotide sequence ID" value="NZ_LWSG01000012.1"/>
</dbReference>
<dbReference type="EMBL" id="LWSG01000012">
    <property type="protein sequence ID" value="OAS86814.1"/>
    <property type="molecule type" value="Genomic_DNA"/>
</dbReference>
<dbReference type="CDD" id="cd06450">
    <property type="entry name" value="DOPA_deC_like"/>
    <property type="match status" value="1"/>
</dbReference>
<dbReference type="PROSITE" id="PS00392">
    <property type="entry name" value="DDC_GAD_HDC_YDC"/>
    <property type="match status" value="1"/>
</dbReference>
<reference evidence="9" key="1">
    <citation type="submission" date="2016-04" db="EMBL/GenBank/DDBJ databases">
        <authorList>
            <person name="Lyu Z."/>
            <person name="Lyu W."/>
        </authorList>
    </citation>
    <scope>NUCLEOTIDE SEQUENCE [LARGE SCALE GENOMIC DNA]</scope>
    <source>
        <strain evidence="9">C44</strain>
    </source>
</reference>
<dbReference type="Gene3D" id="3.90.1150.170">
    <property type="match status" value="1"/>
</dbReference>
<evidence type="ECO:0000256" key="3">
    <source>
        <dbReference type="ARBA" id="ARBA00022793"/>
    </source>
</evidence>
<dbReference type="AlphaFoldDB" id="A0A179SZM9"/>
<keyword evidence="5 7" id="KW-0456">Lyase</keyword>
<dbReference type="OrthoDB" id="9803665at2"/>
<evidence type="ECO:0000256" key="6">
    <source>
        <dbReference type="PIRSR" id="PIRSR602129-50"/>
    </source>
</evidence>
<name>A0A179SZM9_9BACI</name>
<gene>
    <name evidence="8" type="ORF">A6K24_04720</name>
</gene>
<dbReference type="PANTHER" id="PTHR45677:SF8">
    <property type="entry name" value="CYSTEINE SULFINIC ACID DECARBOXYLASE"/>
    <property type="match status" value="1"/>
</dbReference>
<dbReference type="GO" id="GO:0005737">
    <property type="term" value="C:cytoplasm"/>
    <property type="evidence" value="ECO:0007669"/>
    <property type="project" value="TreeGrafter"/>
</dbReference>
<dbReference type="Proteomes" id="UP000078534">
    <property type="component" value="Unassembled WGS sequence"/>
</dbReference>
<dbReference type="Pfam" id="PF00282">
    <property type="entry name" value="Pyridoxal_deC"/>
    <property type="match status" value="1"/>
</dbReference>
<dbReference type="SUPFAM" id="SSF53383">
    <property type="entry name" value="PLP-dependent transferases"/>
    <property type="match status" value="1"/>
</dbReference>
<evidence type="ECO:0000256" key="2">
    <source>
        <dbReference type="ARBA" id="ARBA00009533"/>
    </source>
</evidence>
<dbReference type="GO" id="GO:0019752">
    <property type="term" value="P:carboxylic acid metabolic process"/>
    <property type="evidence" value="ECO:0007669"/>
    <property type="project" value="InterPro"/>
</dbReference>
<dbReference type="GO" id="GO:0030170">
    <property type="term" value="F:pyridoxal phosphate binding"/>
    <property type="evidence" value="ECO:0007669"/>
    <property type="project" value="InterPro"/>
</dbReference>
<comment type="caution">
    <text evidence="8">The sequence shown here is derived from an EMBL/GenBank/DDBJ whole genome shotgun (WGS) entry which is preliminary data.</text>
</comment>
<evidence type="ECO:0000313" key="8">
    <source>
        <dbReference type="EMBL" id="OAS86814.1"/>
    </source>
</evidence>
<dbReference type="PANTHER" id="PTHR45677">
    <property type="entry name" value="GLUTAMATE DECARBOXYLASE-RELATED"/>
    <property type="match status" value="1"/>
</dbReference>
<evidence type="ECO:0000256" key="5">
    <source>
        <dbReference type="ARBA" id="ARBA00023239"/>
    </source>
</evidence>
<dbReference type="STRING" id="152268.A6K24_04720"/>
<evidence type="ECO:0000256" key="1">
    <source>
        <dbReference type="ARBA" id="ARBA00001933"/>
    </source>
</evidence>
<dbReference type="InterPro" id="IPR002129">
    <property type="entry name" value="PyrdxlP-dep_de-COase"/>
</dbReference>
<accession>A0A179SZM9</accession>
<comment type="cofactor">
    <cofactor evidence="1 6 7">
        <name>pyridoxal 5'-phosphate</name>
        <dbReference type="ChEBI" id="CHEBI:597326"/>
    </cofactor>
</comment>
<dbReference type="InterPro" id="IPR021115">
    <property type="entry name" value="Pyridoxal-P_BS"/>
</dbReference>
<evidence type="ECO:0000313" key="9">
    <source>
        <dbReference type="Proteomes" id="UP000078534"/>
    </source>
</evidence>
<proteinExistence type="inferred from homology"/>
<sequence>MNANFNQWFLQPNDQSEKTFFELMNTTLTLIAEETKRTNKPFSGETRKNIQSIVKKITNFTGIGQELDVVMKEIQEVIVRNSLQISHPAAMAHLHCPPLLPSVAAEILISASNQSMDSWDQSPAATYVEEEVIKYFTKNIGYSSEADGVFTSGGTQSNYMGLLLARNKACQTLFSVQVQEDGLPAEANKLRILCSEHAHFTVQQSAAQLGLGINSVIKVKTNESQQMCLKDAKYKVNELLKQGLLPFMIVATAGTTDFGSIDDLTELANLANEYHLWLHVDAAYGGALLFSHNYSHLLKNICLADSITIDFHKLYYQSISCGAFFVKRKQSFQHIAYHADYLNPEEDQKDGIINLVEKSVQTTKRFDALKLLMTFKLVGTNVFGEMVDYTIQLAKNTAQLLNRDTQFEVLNEPTLNAVLFRYLPINKVEDHSFVDELNLELQRYFYQSGDLIMAKTKQNGKVYLKFTMLNPLNSISNMEAHIKKIKQIGEKIASEKGENSYEYSVHF</sequence>
<evidence type="ECO:0000256" key="4">
    <source>
        <dbReference type="ARBA" id="ARBA00022898"/>
    </source>
</evidence>
<comment type="similarity">
    <text evidence="2 7">Belongs to the group II decarboxylase family.</text>
</comment>